<dbReference type="RefSeq" id="WP_345557839.1">
    <property type="nucleotide sequence ID" value="NZ_BAABIK010000022.1"/>
</dbReference>
<dbReference type="Gene3D" id="1.20.1250.20">
    <property type="entry name" value="MFS general substrate transporter like domains"/>
    <property type="match status" value="1"/>
</dbReference>
<feature type="region of interest" description="Disordered" evidence="6">
    <location>
        <begin position="1"/>
        <end position="26"/>
    </location>
</feature>
<feature type="transmembrane region" description="Helical" evidence="7">
    <location>
        <begin position="377"/>
        <end position="400"/>
    </location>
</feature>
<evidence type="ECO:0000256" key="2">
    <source>
        <dbReference type="ARBA" id="ARBA00022475"/>
    </source>
</evidence>
<evidence type="ECO:0000256" key="5">
    <source>
        <dbReference type="ARBA" id="ARBA00023136"/>
    </source>
</evidence>
<keyword evidence="9" id="KW-1185">Reference proteome</keyword>
<dbReference type="Proteomes" id="UP001499993">
    <property type="component" value="Unassembled WGS sequence"/>
</dbReference>
<feature type="transmembrane region" description="Helical" evidence="7">
    <location>
        <begin position="256"/>
        <end position="276"/>
    </location>
</feature>
<evidence type="ECO:0000256" key="4">
    <source>
        <dbReference type="ARBA" id="ARBA00022989"/>
    </source>
</evidence>
<reference evidence="9" key="1">
    <citation type="journal article" date="2019" name="Int. J. Syst. Evol. Microbiol.">
        <title>The Global Catalogue of Microorganisms (GCM) 10K type strain sequencing project: providing services to taxonomists for standard genome sequencing and annotation.</title>
        <authorList>
            <consortium name="The Broad Institute Genomics Platform"/>
            <consortium name="The Broad Institute Genome Sequencing Center for Infectious Disease"/>
            <person name="Wu L."/>
            <person name="Ma J."/>
        </authorList>
    </citation>
    <scope>NUCLEOTIDE SEQUENCE [LARGE SCALE GENOMIC DNA]</scope>
    <source>
        <strain evidence="9">JCM 18123</strain>
    </source>
</reference>
<evidence type="ECO:0000313" key="8">
    <source>
        <dbReference type="EMBL" id="GAA4949879.1"/>
    </source>
</evidence>
<feature type="transmembrane region" description="Helical" evidence="7">
    <location>
        <begin position="71"/>
        <end position="91"/>
    </location>
</feature>
<feature type="transmembrane region" description="Helical" evidence="7">
    <location>
        <begin position="200"/>
        <end position="217"/>
    </location>
</feature>
<name>A0ABP9GQW2_9ACTN</name>
<dbReference type="EMBL" id="BAABIK010000022">
    <property type="protein sequence ID" value="GAA4949879.1"/>
    <property type="molecule type" value="Genomic_DNA"/>
</dbReference>
<organism evidence="8 9">
    <name type="scientific">Streptomonospora halophila</name>
    <dbReference type="NCBI Taxonomy" id="427369"/>
    <lineage>
        <taxon>Bacteria</taxon>
        <taxon>Bacillati</taxon>
        <taxon>Actinomycetota</taxon>
        <taxon>Actinomycetes</taxon>
        <taxon>Streptosporangiales</taxon>
        <taxon>Nocardiopsidaceae</taxon>
        <taxon>Streptomonospora</taxon>
    </lineage>
</organism>
<accession>A0ABP9GQW2</accession>
<feature type="transmembrane region" description="Helical" evidence="7">
    <location>
        <begin position="317"/>
        <end position="337"/>
    </location>
</feature>
<dbReference type="PANTHER" id="PTHR23513:SF6">
    <property type="entry name" value="MAJOR FACILITATOR SUPERFAMILY ASSOCIATED DOMAIN-CONTAINING PROTEIN"/>
    <property type="match status" value="1"/>
</dbReference>
<sequence length="451" mass="45392">MFNRRRSRPQKGGAAPAARGAPGGRGGGAVALGRDFRRFWTGALSSNLADGVMLTALPLAAATLTDDPLQISGLAIARFLPWLLFGLFAGVVVDRVDRVRLMAAANTVRCCALALLAVLVGAGQATVWWLYAVMFAAMLCEVFYDLSGRAALPEVVPAGTLDRANGRLQGGKLVAEHFAGASLAGLLFAVAAALPLALNAGAYLVGALVLLGLPAAVRRPAEPEVPARSGAGLRSVAGDLGAGLGAVFGRRGFRSVALLLALVNAAMTAQSVVLVLLVQDRFGVPEAFYGLFLSSAAAGGVLGAASTGGLVRRLGRFATCVLAFGALGALSATFALSPGAVTAGLAWCALAFAAAVVNVVAAGIWQLVVPGALLGRALSCIQTVGQGAAPLGAVLGGLLGRVDLRLPSLAAGTVIVLGTALAAPALRALSHGADAAEREATAERDRFRPGA</sequence>
<comment type="caution">
    <text evidence="8">The sequence shown here is derived from an EMBL/GenBank/DDBJ whole genome shotgun (WGS) entry which is preliminary data.</text>
</comment>
<evidence type="ECO:0000256" key="7">
    <source>
        <dbReference type="SAM" id="Phobius"/>
    </source>
</evidence>
<keyword evidence="3 7" id="KW-0812">Transmembrane</keyword>
<proteinExistence type="predicted"/>
<feature type="transmembrane region" description="Helical" evidence="7">
    <location>
        <begin position="288"/>
        <end position="305"/>
    </location>
</feature>
<evidence type="ECO:0000256" key="3">
    <source>
        <dbReference type="ARBA" id="ARBA00022692"/>
    </source>
</evidence>
<keyword evidence="4 7" id="KW-1133">Transmembrane helix</keyword>
<protein>
    <submittedName>
        <fullName evidence="8">MFS transporter</fullName>
    </submittedName>
</protein>
<evidence type="ECO:0000256" key="1">
    <source>
        <dbReference type="ARBA" id="ARBA00004651"/>
    </source>
</evidence>
<keyword evidence="5 7" id="KW-0472">Membrane</keyword>
<comment type="subcellular location">
    <subcellularLocation>
        <location evidence="1">Cell membrane</location>
        <topology evidence="1">Multi-pass membrane protein</topology>
    </subcellularLocation>
</comment>
<dbReference type="Pfam" id="PF07690">
    <property type="entry name" value="MFS_1"/>
    <property type="match status" value="1"/>
</dbReference>
<dbReference type="InterPro" id="IPR036259">
    <property type="entry name" value="MFS_trans_sf"/>
</dbReference>
<feature type="transmembrane region" description="Helical" evidence="7">
    <location>
        <begin position="343"/>
        <end position="365"/>
    </location>
</feature>
<evidence type="ECO:0000313" key="9">
    <source>
        <dbReference type="Proteomes" id="UP001499993"/>
    </source>
</evidence>
<feature type="transmembrane region" description="Helical" evidence="7">
    <location>
        <begin position="44"/>
        <end position="65"/>
    </location>
</feature>
<evidence type="ECO:0000256" key="6">
    <source>
        <dbReference type="SAM" id="MobiDB-lite"/>
    </source>
</evidence>
<feature type="transmembrane region" description="Helical" evidence="7">
    <location>
        <begin position="406"/>
        <end position="429"/>
    </location>
</feature>
<keyword evidence="2" id="KW-1003">Cell membrane</keyword>
<dbReference type="SUPFAM" id="SSF103473">
    <property type="entry name" value="MFS general substrate transporter"/>
    <property type="match status" value="1"/>
</dbReference>
<gene>
    <name evidence="8" type="ORF">GCM10023224_37600</name>
</gene>
<dbReference type="PANTHER" id="PTHR23513">
    <property type="entry name" value="INTEGRAL MEMBRANE EFFLUX PROTEIN-RELATED"/>
    <property type="match status" value="1"/>
</dbReference>
<dbReference type="InterPro" id="IPR011701">
    <property type="entry name" value="MFS"/>
</dbReference>